<evidence type="ECO:0000313" key="2">
    <source>
        <dbReference type="Proteomes" id="UP000321606"/>
    </source>
</evidence>
<dbReference type="RefSeq" id="WP_006806335.1">
    <property type="nucleotide sequence ID" value="NZ_AP019822.1"/>
</dbReference>
<proteinExistence type="predicted"/>
<name>A0A510JE05_9FUSO</name>
<dbReference type="STRING" id="714315.GCA_000516535_01602"/>
<dbReference type="KEGG" id="lgo:JCM16774_1595"/>
<dbReference type="EMBL" id="AP019822">
    <property type="protein sequence ID" value="BBM36651.1"/>
    <property type="molecule type" value="Genomic_DNA"/>
</dbReference>
<protein>
    <submittedName>
        <fullName evidence="1">Uncharacterized protein</fullName>
    </submittedName>
</protein>
<reference evidence="1 2" key="1">
    <citation type="submission" date="2019-07" db="EMBL/GenBank/DDBJ databases">
        <title>Complete Genome Sequence of Leptotrichia goodfellowii Strain JCM 16774.</title>
        <authorList>
            <person name="Watanabe S."/>
            <person name="Cui L."/>
        </authorList>
    </citation>
    <scope>NUCLEOTIDE SEQUENCE [LARGE SCALE GENOMIC DNA]</scope>
    <source>
        <strain evidence="1 2">JCM16774</strain>
    </source>
</reference>
<dbReference type="AlphaFoldDB" id="A0A510JE05"/>
<gene>
    <name evidence="1" type="ORF">JCM16774_1595</name>
</gene>
<dbReference type="Proteomes" id="UP000321606">
    <property type="component" value="Chromosome"/>
</dbReference>
<evidence type="ECO:0000313" key="1">
    <source>
        <dbReference type="EMBL" id="BBM36651.1"/>
    </source>
</evidence>
<organism evidence="1 2">
    <name type="scientific">Pseudoleptotrichia goodfellowii</name>
    <dbReference type="NCBI Taxonomy" id="157692"/>
    <lineage>
        <taxon>Bacteria</taxon>
        <taxon>Fusobacteriati</taxon>
        <taxon>Fusobacteriota</taxon>
        <taxon>Fusobacteriia</taxon>
        <taxon>Fusobacteriales</taxon>
        <taxon>Leptotrichiaceae</taxon>
        <taxon>Pseudoleptotrichia</taxon>
    </lineage>
</organism>
<sequence>MQRIKIIIKIVSVLLMILLCFMIADHLNIKKFSIENIKISDKKFNEKEWKNHIKRNMMLKDLFKNYKSALENEESRKKILGNEENLGNGNIISLLEEYEYRTQGYKIFEKGNLLKKKVFLVFYRKKCVIVEEEYIFSMMFPLPNNTVDCESVIK</sequence>
<accession>A0A510JE05</accession>